<dbReference type="SUPFAM" id="SSF54791">
    <property type="entry name" value="Eukaryotic type KH-domain (KH-domain type I)"/>
    <property type="match status" value="2"/>
</dbReference>
<evidence type="ECO:0000256" key="2">
    <source>
        <dbReference type="PROSITE-ProRule" id="PRU00117"/>
    </source>
</evidence>
<accession>A0A7J2TJQ6</accession>
<dbReference type="Pfam" id="PF22891">
    <property type="entry name" value="KH_PNO1_2nd"/>
    <property type="match status" value="1"/>
</dbReference>
<dbReference type="InterPro" id="IPR019964">
    <property type="entry name" value="KH_domain_protein_archaea"/>
</dbReference>
<dbReference type="InterPro" id="IPR004088">
    <property type="entry name" value="KH_dom_type_1"/>
</dbReference>
<dbReference type="PANTHER" id="PTHR12826:SF13">
    <property type="entry name" value="RNA-BINDING PROTEIN PNO1"/>
    <property type="match status" value="1"/>
</dbReference>
<evidence type="ECO:0000313" key="4">
    <source>
        <dbReference type="EMBL" id="HEH35446.1"/>
    </source>
</evidence>
<keyword evidence="1 2" id="KW-0694">RNA-binding</keyword>
<feature type="domain" description="K Homology" evidence="3">
    <location>
        <begin position="85"/>
        <end position="152"/>
    </location>
</feature>
<organism evidence="4">
    <name type="scientific">Archaeoglobus fulgidus</name>
    <dbReference type="NCBI Taxonomy" id="2234"/>
    <lineage>
        <taxon>Archaea</taxon>
        <taxon>Methanobacteriati</taxon>
        <taxon>Methanobacteriota</taxon>
        <taxon>Archaeoglobi</taxon>
        <taxon>Archaeoglobales</taxon>
        <taxon>Archaeoglobaceae</taxon>
        <taxon>Archaeoglobus</taxon>
    </lineage>
</organism>
<evidence type="ECO:0000256" key="1">
    <source>
        <dbReference type="ARBA" id="ARBA00022884"/>
    </source>
</evidence>
<dbReference type="PROSITE" id="PS50084">
    <property type="entry name" value="KH_TYPE_1"/>
    <property type="match status" value="2"/>
</dbReference>
<sequence>MREMRIEIEVPEERIGVLIGKDGEVKKMIEKKCNCKLSFGKNTVIVDYEDNLSFMRARDVILAISRGFSANVAMKLLEDENLVFESIDLSQLVPEKAMKRILGRIIGKDGKIKKQIEDLLNVNISIYDRYVSIIGEFENLSLAREAINMLIEGSQHSTVLKFLERKRRDLKARSLDWV</sequence>
<dbReference type="SMART" id="SM00322">
    <property type="entry name" value="KH"/>
    <property type="match status" value="2"/>
</dbReference>
<dbReference type="Pfam" id="PF00013">
    <property type="entry name" value="KH_1"/>
    <property type="match status" value="1"/>
</dbReference>
<dbReference type="NCBIfam" id="TIGR03665">
    <property type="entry name" value="arCOG04150"/>
    <property type="match status" value="1"/>
</dbReference>
<dbReference type="InterPro" id="IPR036612">
    <property type="entry name" value="KH_dom_type_1_sf"/>
</dbReference>
<reference evidence="4" key="1">
    <citation type="journal article" date="2020" name="mSystems">
        <title>Genome- and Community-Level Interaction Insights into Carbon Utilization and Element Cycling Functions of Hydrothermarchaeota in Hydrothermal Sediment.</title>
        <authorList>
            <person name="Zhou Z."/>
            <person name="Liu Y."/>
            <person name="Xu W."/>
            <person name="Pan J."/>
            <person name="Luo Z.H."/>
            <person name="Li M."/>
        </authorList>
    </citation>
    <scope>NUCLEOTIDE SEQUENCE [LARGE SCALE GENOMIC DNA]</scope>
    <source>
        <strain evidence="4">SpSt-26</strain>
    </source>
</reference>
<comment type="caution">
    <text evidence="4">The sequence shown here is derived from an EMBL/GenBank/DDBJ whole genome shotgun (WGS) entry which is preliminary data.</text>
</comment>
<name>A0A7J2TJQ6_ARCFL</name>
<dbReference type="InterPro" id="IPR004087">
    <property type="entry name" value="KH_dom"/>
</dbReference>
<dbReference type="GO" id="GO:0003723">
    <property type="term" value="F:RNA binding"/>
    <property type="evidence" value="ECO:0007669"/>
    <property type="project" value="UniProtKB-UniRule"/>
</dbReference>
<dbReference type="EMBL" id="DSLA01000074">
    <property type="protein sequence ID" value="HEH35446.1"/>
    <property type="molecule type" value="Genomic_DNA"/>
</dbReference>
<dbReference type="PANTHER" id="PTHR12826">
    <property type="entry name" value="RIBONUCLEASE Y"/>
    <property type="match status" value="1"/>
</dbReference>
<dbReference type="AlphaFoldDB" id="A0A7J2TJQ6"/>
<feature type="domain" description="K Homology" evidence="3">
    <location>
        <begin position="2"/>
        <end position="82"/>
    </location>
</feature>
<protein>
    <submittedName>
        <fullName evidence="4">RNA-processing protein</fullName>
    </submittedName>
</protein>
<gene>
    <name evidence="4" type="ORF">ENP88_04720</name>
</gene>
<dbReference type="Gene3D" id="3.30.1370.10">
    <property type="entry name" value="K Homology domain, type 1"/>
    <property type="match status" value="2"/>
</dbReference>
<dbReference type="InterPro" id="IPR055211">
    <property type="entry name" value="KH_PNO1_2nd"/>
</dbReference>
<evidence type="ECO:0000259" key="3">
    <source>
        <dbReference type="SMART" id="SM00322"/>
    </source>
</evidence>
<proteinExistence type="predicted"/>